<protein>
    <submittedName>
        <fullName evidence="2">Uncharacterized protein</fullName>
    </submittedName>
</protein>
<dbReference type="PROSITE" id="PS51257">
    <property type="entry name" value="PROKAR_LIPOPROTEIN"/>
    <property type="match status" value="1"/>
</dbReference>
<name>A0A8J7W097_9FIRM</name>
<dbReference type="AlphaFoldDB" id="A0A8J7W097"/>
<feature type="signal peptide" evidence="1">
    <location>
        <begin position="1"/>
        <end position="21"/>
    </location>
</feature>
<dbReference type="EMBL" id="JAGSND010000001">
    <property type="protein sequence ID" value="MBR0596821.1"/>
    <property type="molecule type" value="Genomic_DNA"/>
</dbReference>
<comment type="caution">
    <text evidence="2">The sequence shown here is derived from an EMBL/GenBank/DDBJ whole genome shotgun (WGS) entry which is preliminary data.</text>
</comment>
<dbReference type="Proteomes" id="UP000675664">
    <property type="component" value="Unassembled WGS sequence"/>
</dbReference>
<reference evidence="2" key="2">
    <citation type="submission" date="2021-04" db="EMBL/GenBank/DDBJ databases">
        <authorList>
            <person name="Liu J."/>
        </authorList>
    </citation>
    <scope>NUCLEOTIDE SEQUENCE</scope>
    <source>
        <strain evidence="2">BAD-6</strain>
    </source>
</reference>
<evidence type="ECO:0000313" key="2">
    <source>
        <dbReference type="EMBL" id="MBR0596821.1"/>
    </source>
</evidence>
<gene>
    <name evidence="2" type="ORF">KCX82_02925</name>
</gene>
<organism evidence="2 3">
    <name type="scientific">Sinanaerobacter chloroacetimidivorans</name>
    <dbReference type="NCBI Taxonomy" id="2818044"/>
    <lineage>
        <taxon>Bacteria</taxon>
        <taxon>Bacillati</taxon>
        <taxon>Bacillota</taxon>
        <taxon>Clostridia</taxon>
        <taxon>Peptostreptococcales</taxon>
        <taxon>Anaerovoracaceae</taxon>
        <taxon>Sinanaerobacter</taxon>
    </lineage>
</organism>
<sequence>MKKRIIIISLILCMVSLFGCAEENKPSVEFHPYQKIMQLEATIEAPDPSWIEKIKNQLIDTYGYSEENSEKIIQKSNFERYQLEYASIQDYDNNQYPYRFMADLVIWKSESHYAVCSINNKATEPYVDSIEIKAEGPQEPWVENLILPKVLPISQGTEITMGSRISFIKDGQNIGPFTVVRTFYIPYPSI</sequence>
<feature type="chain" id="PRO_5035317087" evidence="1">
    <location>
        <begin position="22"/>
        <end position="190"/>
    </location>
</feature>
<keyword evidence="3" id="KW-1185">Reference proteome</keyword>
<accession>A0A8J7W097</accession>
<evidence type="ECO:0000313" key="3">
    <source>
        <dbReference type="Proteomes" id="UP000675664"/>
    </source>
</evidence>
<reference evidence="2" key="1">
    <citation type="submission" date="2021-04" db="EMBL/GenBank/DDBJ databases">
        <title>Sinoanaerobacter chloroacetimidivorans sp. nov., an obligate anaerobic bacterium isolated from anaerobic sludge.</title>
        <authorList>
            <person name="Bao Y."/>
        </authorList>
    </citation>
    <scope>NUCLEOTIDE SEQUENCE</scope>
    <source>
        <strain evidence="2">BAD-6</strain>
    </source>
</reference>
<dbReference type="RefSeq" id="WP_227016939.1">
    <property type="nucleotide sequence ID" value="NZ_JAGSND010000001.1"/>
</dbReference>
<keyword evidence="1" id="KW-0732">Signal</keyword>
<proteinExistence type="predicted"/>
<evidence type="ECO:0000256" key="1">
    <source>
        <dbReference type="SAM" id="SignalP"/>
    </source>
</evidence>